<organism evidence="2 3">
    <name type="scientific">Armadillidium nasatum</name>
    <dbReference type="NCBI Taxonomy" id="96803"/>
    <lineage>
        <taxon>Eukaryota</taxon>
        <taxon>Metazoa</taxon>
        <taxon>Ecdysozoa</taxon>
        <taxon>Arthropoda</taxon>
        <taxon>Crustacea</taxon>
        <taxon>Multicrustacea</taxon>
        <taxon>Malacostraca</taxon>
        <taxon>Eumalacostraca</taxon>
        <taxon>Peracarida</taxon>
        <taxon>Isopoda</taxon>
        <taxon>Oniscidea</taxon>
        <taxon>Crinocheta</taxon>
        <taxon>Armadillidiidae</taxon>
        <taxon>Armadillidium</taxon>
    </lineage>
</organism>
<dbReference type="EMBL" id="SEYY01021274">
    <property type="protein sequence ID" value="KAB7496531.1"/>
    <property type="molecule type" value="Genomic_DNA"/>
</dbReference>
<feature type="region of interest" description="Disordered" evidence="1">
    <location>
        <begin position="1"/>
        <end position="37"/>
    </location>
</feature>
<dbReference type="OrthoDB" id="10573415at2759"/>
<protein>
    <submittedName>
        <fullName evidence="2">Uncharacterized protein</fullName>
    </submittedName>
</protein>
<dbReference type="Proteomes" id="UP000326759">
    <property type="component" value="Unassembled WGS sequence"/>
</dbReference>
<evidence type="ECO:0000313" key="3">
    <source>
        <dbReference type="Proteomes" id="UP000326759"/>
    </source>
</evidence>
<reference evidence="2 3" key="1">
    <citation type="journal article" date="2019" name="PLoS Biol.">
        <title>Sex chromosomes control vertical transmission of feminizing Wolbachia symbionts in an isopod.</title>
        <authorList>
            <person name="Becking T."/>
            <person name="Chebbi M.A."/>
            <person name="Giraud I."/>
            <person name="Moumen B."/>
            <person name="Laverre T."/>
            <person name="Caubet Y."/>
            <person name="Peccoud J."/>
            <person name="Gilbert C."/>
            <person name="Cordaux R."/>
        </authorList>
    </citation>
    <scope>NUCLEOTIDE SEQUENCE [LARGE SCALE GENOMIC DNA]</scope>
    <source>
        <strain evidence="2">ANa2</strain>
        <tissue evidence="2">Whole body excluding digestive tract and cuticle</tissue>
    </source>
</reference>
<gene>
    <name evidence="2" type="ORF">Anas_04340</name>
</gene>
<sequence length="417" mass="47652">FLKPQLPPEQQQSSPLGFLKPQLPPKEQSSQPGLRKPQHPKELLLSIQYWDLISPKKIPGYIFINGTWVKETTTTRKPTKLPTWALNFTQRQPGFIFINGTWVPKHTLPATSTKPPSWAISFTKSQPGLILVNGERVPETTIVKSPRPTYIPTDDMKNIIISILGRIRGMILLPNSYEWFGCKQCEAKNIANTVRSFLSILNIIIKPCRVDYECLHIGSETCGYLPNYEDIGKICLLGRRKSSHHIDVIVRHHHKRIQRPKSHAHIIHRHHQHNAHVMPFNIGPVMPQGYQVPPSNIQRIPHRHGPPSNIQRIPHQHGSPSNIQRIPHQHGPPSNIQRIPHQHGPTSNIQRIPHQHGPTSNIQRIPHQHGPPSNIQGIPHQHGPPSFGRGTQPLQQLNLSPQYQQYQARNYRNFYNQ</sequence>
<comment type="caution">
    <text evidence="2">The sequence shown here is derived from an EMBL/GenBank/DDBJ whole genome shotgun (WGS) entry which is preliminary data.</text>
</comment>
<feature type="non-terminal residue" evidence="2">
    <location>
        <position position="1"/>
    </location>
</feature>
<keyword evidence="3" id="KW-1185">Reference proteome</keyword>
<name>A0A5N5SQX9_9CRUS</name>
<dbReference type="AlphaFoldDB" id="A0A5N5SQX9"/>
<evidence type="ECO:0000313" key="2">
    <source>
        <dbReference type="EMBL" id="KAB7496531.1"/>
    </source>
</evidence>
<evidence type="ECO:0000256" key="1">
    <source>
        <dbReference type="SAM" id="MobiDB-lite"/>
    </source>
</evidence>
<feature type="region of interest" description="Disordered" evidence="1">
    <location>
        <begin position="293"/>
        <end position="394"/>
    </location>
</feature>
<accession>A0A5N5SQX9</accession>
<proteinExistence type="predicted"/>